<dbReference type="Proteomes" id="UP000295075">
    <property type="component" value="Unassembled WGS sequence"/>
</dbReference>
<proteinExistence type="predicted"/>
<organism evidence="1 2">
    <name type="scientific">Kribbella albertanoniae</name>
    <dbReference type="NCBI Taxonomy" id="1266829"/>
    <lineage>
        <taxon>Bacteria</taxon>
        <taxon>Bacillati</taxon>
        <taxon>Actinomycetota</taxon>
        <taxon>Actinomycetes</taxon>
        <taxon>Propionibacteriales</taxon>
        <taxon>Kribbellaceae</taxon>
        <taxon>Kribbella</taxon>
    </lineage>
</organism>
<dbReference type="InterPro" id="IPR009351">
    <property type="entry name" value="AlkZ-like"/>
</dbReference>
<dbReference type="Pfam" id="PF06224">
    <property type="entry name" value="AlkZ-like"/>
    <property type="match status" value="1"/>
</dbReference>
<dbReference type="EMBL" id="SMKA01000002">
    <property type="protein sequence ID" value="TDC35516.1"/>
    <property type="molecule type" value="Genomic_DNA"/>
</dbReference>
<sequence>MQAISAGTARRLALAAQGFGADRYGARVPAGQLRAMLDQISVLQLDSVNVLCRSHYLPLFARLGAYSRNELDDLAWSADRALFEYWVHRASLARLALFPLFRWRMEAARAHVWDRDIRNWRQSSDPALHVGPSAIIEGMTRISAERPRLLDEVRTLVDDHGPLTAAEAESNSPAGPAGEGGRMWNWNDAKIALEWLFFAGEITVAGRRGFERVYDLTERVLPAAVVKGPAPDRETAQRELLKLSVAAQGIATEKQLREYFHLPVSDTRQRISELLESGALVPAVLEGSKRRTYLAPEVPEPAEPQARALLSPFDSLIWNRDRTEELFDFHYRISIYTPAAQRVHGYYVLPFLLGDRLVARVDVKADRRRSALVVPSAHGEPEIDRAEVSRALAAELRLLADWLELDEVTVQRSGDLGAPLSKAMASIGA</sequence>
<dbReference type="RefSeq" id="WP_132400359.1">
    <property type="nucleotide sequence ID" value="NZ_SMKA01000002.1"/>
</dbReference>
<keyword evidence="2" id="KW-1185">Reference proteome</keyword>
<protein>
    <submittedName>
        <fullName evidence="1">Winged helix-turn-helix domain-containing protein</fullName>
    </submittedName>
</protein>
<comment type="caution">
    <text evidence="1">The sequence shown here is derived from an EMBL/GenBank/DDBJ whole genome shotgun (WGS) entry which is preliminary data.</text>
</comment>
<name>A0A4R4QIB8_9ACTN</name>
<accession>A0A4R4QIB8</accession>
<dbReference type="PANTHER" id="PTHR30528">
    <property type="entry name" value="CYTOPLASMIC PROTEIN"/>
    <property type="match status" value="1"/>
</dbReference>
<evidence type="ECO:0000313" key="2">
    <source>
        <dbReference type="Proteomes" id="UP000295075"/>
    </source>
</evidence>
<dbReference type="OrthoDB" id="9787207at2"/>
<evidence type="ECO:0000313" key="1">
    <source>
        <dbReference type="EMBL" id="TDC35516.1"/>
    </source>
</evidence>
<dbReference type="PANTHER" id="PTHR30528:SF0">
    <property type="entry name" value="CYTOPLASMIC PROTEIN"/>
    <property type="match status" value="1"/>
</dbReference>
<gene>
    <name evidence="1" type="ORF">E1261_01235</name>
</gene>
<reference evidence="1 2" key="1">
    <citation type="submission" date="2019-03" db="EMBL/GenBank/DDBJ databases">
        <title>Draft genome sequences of novel Actinobacteria.</title>
        <authorList>
            <person name="Sahin N."/>
            <person name="Ay H."/>
            <person name="Saygin H."/>
        </authorList>
    </citation>
    <scope>NUCLEOTIDE SEQUENCE [LARGE SCALE GENOMIC DNA]</scope>
    <source>
        <strain evidence="1 2">JCM 30547</strain>
    </source>
</reference>
<dbReference type="AlphaFoldDB" id="A0A4R4QIB8"/>